<dbReference type="PANTHER" id="PTHR30383">
    <property type="entry name" value="THIOESTERASE 1/PROTEASE 1/LYSOPHOSPHOLIPASE L1"/>
    <property type="match status" value="1"/>
</dbReference>
<dbReference type="InterPro" id="IPR036514">
    <property type="entry name" value="SGNH_hydro_sf"/>
</dbReference>
<dbReference type="RefSeq" id="WP_054470358.1">
    <property type="nucleotide sequence ID" value="NZ_CP159837.1"/>
</dbReference>
<dbReference type="GO" id="GO:0004622">
    <property type="term" value="F:phosphatidylcholine lysophospholipase activity"/>
    <property type="evidence" value="ECO:0007669"/>
    <property type="project" value="TreeGrafter"/>
</dbReference>
<dbReference type="EMBL" id="CP159837">
    <property type="protein sequence ID" value="XCM36779.1"/>
    <property type="molecule type" value="Genomic_DNA"/>
</dbReference>
<evidence type="ECO:0000313" key="2">
    <source>
        <dbReference type="EMBL" id="XCM36779.1"/>
    </source>
</evidence>
<dbReference type="AlphaFoldDB" id="A0AAU8JF92"/>
<gene>
    <name evidence="2" type="ORF">ABWT76_005560</name>
</gene>
<dbReference type="Pfam" id="PF13472">
    <property type="entry name" value="Lipase_GDSL_2"/>
    <property type="match status" value="1"/>
</dbReference>
<dbReference type="CDD" id="cd01828">
    <property type="entry name" value="sialate_O-acetylesterase_like2"/>
    <property type="match status" value="1"/>
</dbReference>
<dbReference type="InterPro" id="IPR013830">
    <property type="entry name" value="SGNH_hydro"/>
</dbReference>
<proteinExistence type="predicted"/>
<keyword evidence="2" id="KW-0378">Hydrolase</keyword>
<organism evidence="2">
    <name type="scientific">Planktothricoides raciborskii GIHE-MW2</name>
    <dbReference type="NCBI Taxonomy" id="2792601"/>
    <lineage>
        <taxon>Bacteria</taxon>
        <taxon>Bacillati</taxon>
        <taxon>Cyanobacteriota</taxon>
        <taxon>Cyanophyceae</taxon>
        <taxon>Oscillatoriophycideae</taxon>
        <taxon>Oscillatoriales</taxon>
        <taxon>Oscillatoriaceae</taxon>
        <taxon>Planktothricoides</taxon>
    </lineage>
</organism>
<reference evidence="2" key="1">
    <citation type="submission" date="2024-07" db="EMBL/GenBank/DDBJ databases">
        <authorList>
            <person name="Kim Y.J."/>
            <person name="Jeong J.Y."/>
        </authorList>
    </citation>
    <scope>NUCLEOTIDE SEQUENCE</scope>
    <source>
        <strain evidence="2">GIHE-MW2</strain>
    </source>
</reference>
<sequence>MTVPFLLIADLLAKLPSEPATPQIESESASELYKADDVAIDGTTNQISSRDISPPELSSLLPGSTDSWSNHWLLNDSPPELPPLAGIEKYLPLPPPPSTPTVPSQPQTHLRYSSFTMSYVPTTRPMPVSGPQLYHQRLAALKTGQIYTRLSGESFWSSWANATEQPTYEQWKSLLANEARAIAFGQGSNRLSVLLGDSITLWFPHEQLSRNRLWLNQGISGDTTTGILNRLSALLPTRPDTIYLMAGINDLRCGETDATILGNFRQIMRRLRQQHPDAQVVVQSILPTQLIEISNARIRHLNRRIEAIAQEEGAQYLDVYSQFIDAQGNFRSELTTDGLHLNAQGYQVWRSQLRDAEASIALYHRP</sequence>
<accession>A0AAU8JF92</accession>
<feature type="domain" description="SGNH hydrolase-type esterase" evidence="1">
    <location>
        <begin position="209"/>
        <end position="348"/>
    </location>
</feature>
<dbReference type="PANTHER" id="PTHR30383:SF5">
    <property type="entry name" value="SGNH HYDROLASE-TYPE ESTERASE DOMAIN-CONTAINING PROTEIN"/>
    <property type="match status" value="1"/>
</dbReference>
<dbReference type="Gene3D" id="3.40.50.1110">
    <property type="entry name" value="SGNH hydrolase"/>
    <property type="match status" value="1"/>
</dbReference>
<dbReference type="InterPro" id="IPR051532">
    <property type="entry name" value="Ester_Hydrolysis_Enzymes"/>
</dbReference>
<dbReference type="SUPFAM" id="SSF52266">
    <property type="entry name" value="SGNH hydrolase"/>
    <property type="match status" value="1"/>
</dbReference>
<evidence type="ECO:0000259" key="1">
    <source>
        <dbReference type="Pfam" id="PF13472"/>
    </source>
</evidence>
<protein>
    <submittedName>
        <fullName evidence="2">SGNH/GDSL hydrolase family protein</fullName>
        <ecNumber evidence="2">3.1.-.-</ecNumber>
    </submittedName>
</protein>
<name>A0AAU8JF92_9CYAN</name>
<dbReference type="EC" id="3.1.-.-" evidence="2"/>